<dbReference type="GO" id="GO:0005886">
    <property type="term" value="C:plasma membrane"/>
    <property type="evidence" value="ECO:0007669"/>
    <property type="project" value="TreeGrafter"/>
</dbReference>
<keyword evidence="7" id="KW-1185">Reference proteome</keyword>
<dbReference type="GeneID" id="110346069"/>
<evidence type="ECO:0000256" key="1">
    <source>
        <dbReference type="ARBA" id="ARBA00004141"/>
    </source>
</evidence>
<dbReference type="InterPro" id="IPR050579">
    <property type="entry name" value="PMP-22/EMP/MP20-like"/>
</dbReference>
<feature type="transmembrane region" description="Helical" evidence="6">
    <location>
        <begin position="461"/>
        <end position="486"/>
    </location>
</feature>
<dbReference type="Gene3D" id="1.20.140.150">
    <property type="match status" value="1"/>
</dbReference>
<feature type="transmembrane region" description="Helical" evidence="6">
    <location>
        <begin position="537"/>
        <end position="557"/>
    </location>
</feature>
<evidence type="ECO:0000313" key="8">
    <source>
        <dbReference type="RefSeq" id="XP_021101525.1"/>
    </source>
</evidence>
<feature type="compositionally biased region" description="Polar residues" evidence="5">
    <location>
        <begin position="306"/>
        <end position="315"/>
    </location>
</feature>
<evidence type="ECO:0000256" key="3">
    <source>
        <dbReference type="ARBA" id="ARBA00022989"/>
    </source>
</evidence>
<feature type="compositionally biased region" description="Polar residues" evidence="5">
    <location>
        <begin position="1"/>
        <end position="21"/>
    </location>
</feature>
<dbReference type="RefSeq" id="XP_021101525.1">
    <property type="nucleotide sequence ID" value="XM_021245866.1"/>
</dbReference>
<feature type="compositionally biased region" description="Polar residues" evidence="5">
    <location>
        <begin position="116"/>
        <end position="129"/>
    </location>
</feature>
<feature type="compositionally biased region" description="Polar residues" evidence="5">
    <location>
        <begin position="76"/>
        <end position="90"/>
    </location>
</feature>
<feature type="transmembrane region" description="Helical" evidence="6">
    <location>
        <begin position="493"/>
        <end position="517"/>
    </location>
</feature>
<protein>
    <submittedName>
        <fullName evidence="8">Pollen-specific leucine-rich repeat extensin-like protein 1</fullName>
    </submittedName>
</protein>
<comment type="subcellular location">
    <subcellularLocation>
        <location evidence="1">Membrane</location>
        <topology evidence="1">Multi-pass membrane protein</topology>
    </subcellularLocation>
</comment>
<organism evidence="7 8">
    <name type="scientific">Heterocephalus glaber</name>
    <name type="common">Naked mole rat</name>
    <dbReference type="NCBI Taxonomy" id="10181"/>
    <lineage>
        <taxon>Eukaryota</taxon>
        <taxon>Metazoa</taxon>
        <taxon>Chordata</taxon>
        <taxon>Craniata</taxon>
        <taxon>Vertebrata</taxon>
        <taxon>Euteleostomi</taxon>
        <taxon>Mammalia</taxon>
        <taxon>Eutheria</taxon>
        <taxon>Euarchontoglires</taxon>
        <taxon>Glires</taxon>
        <taxon>Rodentia</taxon>
        <taxon>Hystricomorpha</taxon>
        <taxon>Bathyergidae</taxon>
        <taxon>Heterocephalus</taxon>
    </lineage>
</organism>
<evidence type="ECO:0000256" key="2">
    <source>
        <dbReference type="ARBA" id="ARBA00022692"/>
    </source>
</evidence>
<dbReference type="PANTHER" id="PTHR10671">
    <property type="entry name" value="EPITHELIAL MEMBRANE PROTEIN-RELATED"/>
    <property type="match status" value="1"/>
</dbReference>
<feature type="region of interest" description="Disordered" evidence="5">
    <location>
        <begin position="1"/>
        <end position="30"/>
    </location>
</feature>
<gene>
    <name evidence="8" type="primary">LOC110346069</name>
</gene>
<dbReference type="AlphaFoldDB" id="A0AAX6RZJ1"/>
<evidence type="ECO:0000256" key="6">
    <source>
        <dbReference type="SAM" id="Phobius"/>
    </source>
</evidence>
<evidence type="ECO:0000256" key="4">
    <source>
        <dbReference type="ARBA" id="ARBA00023136"/>
    </source>
</evidence>
<feature type="region of interest" description="Disordered" evidence="5">
    <location>
        <begin position="291"/>
        <end position="315"/>
    </location>
</feature>
<sequence>MSEEAQSNLQSAQPLAPSNTQDELDGSLPITYRPQFSTLLHPLPIVQSQPVSTQKSPLAPSNHQISVQTLPPAVSTQPIHLQDPSSTVHSYQPRIEESPTVHSPRVSIQEPPPDIHSSQVSIEEPSPTTHGRRVSIQEPPPATLGNQVSIHEPPPATHGRRVSIEEPLSTTHSRRVSIREPLPTTHGRRVSIQGHPPTAHSHRLSVQRPPPTVLSHQLSIQESPPDIHSCRLTVQELLPTTHSHQPNIQESPLTDHSHKLSLQESPPLNNTHSVCHISQSNICLTSTQTPSFTNKQTRPSVHVPPSITQSPTASIDSIESVNWNSQAIPKESELSSQLNQTSPDDALNFLSGSTTGIDSGIDSHRFQKSRSRQVRLPICWRLLHEARKISRQLSLVLNLAGLVIIGLISLGQPWMHFQVPLTPPGHPAGSPTVPINTILFVACSDISCLKEYDQYAYLLDLAWAFFFISSITSFCLCVALGLLIFFSSSKLPWLDFFLFIGSIVTGTSIALGVLFYLWQADRYLQEGMTYRLGISFYLAWIGIFLFLMTGFFSYLNYMNFWSILALQAVWT</sequence>
<dbReference type="PANTHER" id="PTHR10671:SF6">
    <property type="entry name" value="EPITHELIAL MEMBRANE PROTEIN 1"/>
    <property type="match status" value="1"/>
</dbReference>
<evidence type="ECO:0000313" key="7">
    <source>
        <dbReference type="Proteomes" id="UP000694906"/>
    </source>
</evidence>
<evidence type="ECO:0000256" key="5">
    <source>
        <dbReference type="SAM" id="MobiDB-lite"/>
    </source>
</evidence>
<feature type="region of interest" description="Disordered" evidence="5">
    <location>
        <begin position="76"/>
        <end position="213"/>
    </location>
</feature>
<name>A0AAX6RZJ1_HETGA</name>
<proteinExistence type="predicted"/>
<keyword evidence="3 6" id="KW-1133">Transmembrane helix</keyword>
<keyword evidence="2 6" id="KW-0812">Transmembrane</keyword>
<dbReference type="Proteomes" id="UP000694906">
    <property type="component" value="Unplaced"/>
</dbReference>
<reference evidence="8" key="1">
    <citation type="submission" date="2025-08" db="UniProtKB">
        <authorList>
            <consortium name="RefSeq"/>
        </authorList>
    </citation>
    <scope>IDENTIFICATION</scope>
</reference>
<keyword evidence="4 6" id="KW-0472">Membrane</keyword>
<feature type="transmembrane region" description="Helical" evidence="6">
    <location>
        <begin position="395"/>
        <end position="415"/>
    </location>
</feature>
<accession>A0AAX6RZJ1</accession>